<keyword evidence="3" id="KW-1133">Transmembrane helix</keyword>
<dbReference type="InterPro" id="IPR028082">
    <property type="entry name" value="Peripla_BP_I"/>
</dbReference>
<reference evidence="7" key="1">
    <citation type="journal article" date="2016" name="Nat. Genet.">
        <title>A high-quality carrot genome assembly provides new insights into carotenoid accumulation and asterid genome evolution.</title>
        <authorList>
            <person name="Iorizzo M."/>
            <person name="Ellison S."/>
            <person name="Senalik D."/>
            <person name="Zeng P."/>
            <person name="Satapoomin P."/>
            <person name="Huang J."/>
            <person name="Bowman M."/>
            <person name="Iovene M."/>
            <person name="Sanseverino W."/>
            <person name="Cavagnaro P."/>
            <person name="Yildiz M."/>
            <person name="Macko-Podgorni A."/>
            <person name="Moranska E."/>
            <person name="Grzebelus E."/>
            <person name="Grzebelus D."/>
            <person name="Ashrafi H."/>
            <person name="Zheng Z."/>
            <person name="Cheng S."/>
            <person name="Spooner D."/>
            <person name="Van Deynze A."/>
            <person name="Simon P."/>
        </authorList>
    </citation>
    <scope>NUCLEOTIDE SEQUENCE [LARGE SCALE GENOMIC DNA]</scope>
    <source>
        <tissue evidence="7">Leaf</tissue>
    </source>
</reference>
<comment type="subcellular location">
    <subcellularLocation>
        <location evidence="1">Membrane</location>
    </subcellularLocation>
</comment>
<dbReference type="PANTHER" id="PTHR34836">
    <property type="entry name" value="OS06G0188250 PROTEIN"/>
    <property type="match status" value="1"/>
</dbReference>
<evidence type="ECO:0000259" key="6">
    <source>
        <dbReference type="Pfam" id="PF01094"/>
    </source>
</evidence>
<dbReference type="Pfam" id="PF01094">
    <property type="entry name" value="ANF_receptor"/>
    <property type="match status" value="1"/>
</dbReference>
<evidence type="ECO:0000256" key="2">
    <source>
        <dbReference type="ARBA" id="ARBA00022692"/>
    </source>
</evidence>
<evidence type="ECO:0000313" key="7">
    <source>
        <dbReference type="EMBL" id="KZM97926.1"/>
    </source>
</evidence>
<dbReference type="EMBL" id="LNRQ01000004">
    <property type="protein sequence ID" value="KZM97926.1"/>
    <property type="molecule type" value="Genomic_DNA"/>
</dbReference>
<keyword evidence="2" id="KW-0812">Transmembrane</keyword>
<dbReference type="OMA" id="THRVEYS"/>
<accession>A0A165X8A0</accession>
<gene>
    <name evidence="7" type="ORF">DCAR_014712</name>
</gene>
<evidence type="ECO:0000256" key="5">
    <source>
        <dbReference type="SAM" id="SignalP"/>
    </source>
</evidence>
<name>A0A165X8A0_DAUCS</name>
<dbReference type="CDD" id="cd19990">
    <property type="entry name" value="PBP1_GABAb_receptor_plant"/>
    <property type="match status" value="1"/>
</dbReference>
<feature type="domain" description="Receptor ligand binding region" evidence="6">
    <location>
        <begin position="59"/>
        <end position="397"/>
    </location>
</feature>
<evidence type="ECO:0000256" key="1">
    <source>
        <dbReference type="ARBA" id="ARBA00004370"/>
    </source>
</evidence>
<organism evidence="7">
    <name type="scientific">Daucus carota subsp. sativus</name>
    <name type="common">Carrot</name>
    <dbReference type="NCBI Taxonomy" id="79200"/>
    <lineage>
        <taxon>Eukaryota</taxon>
        <taxon>Viridiplantae</taxon>
        <taxon>Streptophyta</taxon>
        <taxon>Embryophyta</taxon>
        <taxon>Tracheophyta</taxon>
        <taxon>Spermatophyta</taxon>
        <taxon>Magnoliopsida</taxon>
        <taxon>eudicotyledons</taxon>
        <taxon>Gunneridae</taxon>
        <taxon>Pentapetalae</taxon>
        <taxon>asterids</taxon>
        <taxon>campanulids</taxon>
        <taxon>Apiales</taxon>
        <taxon>Apiaceae</taxon>
        <taxon>Apioideae</taxon>
        <taxon>Scandiceae</taxon>
        <taxon>Daucinae</taxon>
        <taxon>Daucus</taxon>
        <taxon>Daucus sect. Daucus</taxon>
    </lineage>
</organism>
<dbReference type="SUPFAM" id="SSF53822">
    <property type="entry name" value="Periplasmic binding protein-like I"/>
    <property type="match status" value="1"/>
</dbReference>
<keyword evidence="5" id="KW-0732">Signal</keyword>
<evidence type="ECO:0000256" key="3">
    <source>
        <dbReference type="ARBA" id="ARBA00022989"/>
    </source>
</evidence>
<keyword evidence="4" id="KW-0472">Membrane</keyword>
<protein>
    <recommendedName>
        <fullName evidence="6">Receptor ligand binding region domain-containing protein</fullName>
    </recommendedName>
</protein>
<evidence type="ECO:0000256" key="4">
    <source>
        <dbReference type="ARBA" id="ARBA00023136"/>
    </source>
</evidence>
<dbReference type="AlphaFoldDB" id="A0A165X8A0"/>
<dbReference type="Gramene" id="KZM97926">
    <property type="protein sequence ID" value="KZM97926"/>
    <property type="gene ID" value="DCAR_014712"/>
</dbReference>
<proteinExistence type="predicted"/>
<feature type="chain" id="PRO_5007868818" description="Receptor ligand binding region domain-containing protein" evidence="5">
    <location>
        <begin position="25"/>
        <end position="510"/>
    </location>
</feature>
<comment type="caution">
    <text evidence="7">The sequence shown here is derived from an EMBL/GenBank/DDBJ whole genome shotgun (WGS) entry which is preliminary data.</text>
</comment>
<dbReference type="Gene3D" id="3.40.50.2300">
    <property type="match status" value="3"/>
</dbReference>
<dbReference type="InterPro" id="IPR015683">
    <property type="entry name" value="Ionotropic_Glu_rcpt"/>
</dbReference>
<feature type="signal peptide" evidence="5">
    <location>
        <begin position="1"/>
        <end position="24"/>
    </location>
</feature>
<dbReference type="PANTHER" id="PTHR34836:SF1">
    <property type="entry name" value="OS09G0428600 PROTEIN"/>
    <property type="match status" value="1"/>
</dbReference>
<dbReference type="InterPro" id="IPR044440">
    <property type="entry name" value="GABAb_receptor_plant_PBP1"/>
</dbReference>
<dbReference type="InterPro" id="IPR001828">
    <property type="entry name" value="ANF_lig-bd_rcpt"/>
</dbReference>
<sequence length="510" mass="56746">MRFFKLCLYLLLINSTIYFRLVSGQNGTSATTDSDNQIVVDIGLILDFGSSTGITAISCVSMAFSDFYSANPHYSTRLALHRRNSDDIISAASSASELVNEVQVDAIIGPQNSKQAGLVEEIGGKSQVPIISFDRTTVPDSSELEGIASLVKVLGWHDLVVLYQDDAEEEFGPNFISSLTRTLQQESIHLSYVSAISASSSVPDIRKELRHLRSMQTRVFLVHVTSHDLASRLFSLAREVGMMSKGTAWIITDALSNSISSLNAATIESMEGVLGMRPYIPRSKNLDNFRIKWNLMQKKYHHTEKVGTDFYTCLQAYDTVWAFATAAEKIQVQQVQRSSEKLNAPSPAITQIRISETGPRLHDEILKTRFLGLSGKFKLEHGKLETPAFEVINMIGNGYRTVGYWTQKRGFSRKIASAAEEDHQGVVHPNYGENVLKPIIWPGDSTQKPKGWDIPAMPLQLRVVAALREHLLRLIGNYWMQSLSMEAYDEELSLGCKNGDSDTTLYEIPA</sequence>
<dbReference type="GO" id="GO:0016020">
    <property type="term" value="C:membrane"/>
    <property type="evidence" value="ECO:0007669"/>
    <property type="project" value="UniProtKB-SubCell"/>
</dbReference>